<dbReference type="Pfam" id="PF19692">
    <property type="entry name" value="DUF6193"/>
    <property type="match status" value="1"/>
</dbReference>
<accession>A0ABX5YRR5</accession>
<reference evidence="1 2" key="1">
    <citation type="submission" date="2019-08" db="EMBL/GenBank/DDBJ databases">
        <title>Deep-cultivation of Planctomycetes and their phenomic and genomic characterization uncovers novel biology.</title>
        <authorList>
            <person name="Wiegand S."/>
            <person name="Jogler M."/>
            <person name="Boedeker C."/>
            <person name="Pinto D."/>
            <person name="Vollmers J."/>
            <person name="Rivas-Marin E."/>
            <person name="Kohn T."/>
            <person name="Peeters S.H."/>
            <person name="Heuer A."/>
            <person name="Rast P."/>
            <person name="Oberbeckmann S."/>
            <person name="Bunk B."/>
            <person name="Jeske O."/>
            <person name="Meyerdierks A."/>
            <person name="Storesund J.E."/>
            <person name="Kallscheuer N."/>
            <person name="Luecker S."/>
            <person name="Lage O.M."/>
            <person name="Pohl T."/>
            <person name="Merkel B.J."/>
            <person name="Hornburger P."/>
            <person name="Mueller R.-W."/>
            <person name="Bruemmer F."/>
            <person name="Labrenz M."/>
            <person name="Spormann A.M."/>
            <person name="Op den Camp H."/>
            <person name="Overmann J."/>
            <person name="Amann R."/>
            <person name="Jetten M.S.M."/>
            <person name="Mascher T."/>
            <person name="Medema M.H."/>
            <person name="Devos D.P."/>
            <person name="Kaster A.-K."/>
            <person name="Ovreas L."/>
            <person name="Rohde M."/>
            <person name="Galperin M.Y."/>
            <person name="Jogler C."/>
        </authorList>
    </citation>
    <scope>NUCLEOTIDE SEQUENCE [LARGE SCALE GENOMIC DNA]</scope>
    <source>
        <strain evidence="1 2">DSM 8797</strain>
    </source>
</reference>
<dbReference type="RefSeq" id="WP_002644053.1">
    <property type="nucleotide sequence ID" value="NZ_CP042910.1"/>
</dbReference>
<evidence type="ECO:0000313" key="1">
    <source>
        <dbReference type="EMBL" id="QEG18358.1"/>
    </source>
</evidence>
<proteinExistence type="predicted"/>
<dbReference type="EMBL" id="CP042910">
    <property type="protein sequence ID" value="QEG18358.1"/>
    <property type="molecule type" value="Genomic_DNA"/>
</dbReference>
<sequence length="263" mass="30535">MTDPHYPELTTTDSLASLLCQKLGEIDTKLRVVTYRESIQNPSVAPDDQSVLFQYSHWNVTFQNSERSIYLTCATDRRLFTCHCSEYEIPQAQVKTTHLEEVAHLFRLWVLEQIDSADLAIARVIGSVQVFPPLAAHKVVNAQWDKYHDHLADGHLDLFDFYQVAKVTPELRQLFPFTSMWFFCFSRCTHYPFTRDCPHVRPKQSFINHEVIPGYYEVFLRERYLGEGPAERAAQIVVQYLPRNCGPAQLCTETFFNDLSEPH</sequence>
<name>A0ABX5YRR5_9PLAN</name>
<organism evidence="1 2">
    <name type="scientific">Gimesia maris</name>
    <dbReference type="NCBI Taxonomy" id="122"/>
    <lineage>
        <taxon>Bacteria</taxon>
        <taxon>Pseudomonadati</taxon>
        <taxon>Planctomycetota</taxon>
        <taxon>Planctomycetia</taxon>
        <taxon>Planctomycetales</taxon>
        <taxon>Planctomycetaceae</taxon>
        <taxon>Gimesia</taxon>
    </lineage>
</organism>
<protein>
    <recommendedName>
        <fullName evidence="3">SWIM-type domain-containing protein</fullName>
    </recommendedName>
</protein>
<keyword evidence="2" id="KW-1185">Reference proteome</keyword>
<gene>
    <name evidence="1" type="ORF">GmarT_42450</name>
</gene>
<dbReference type="InterPro" id="IPR045682">
    <property type="entry name" value="DUF6193"/>
</dbReference>
<dbReference type="Proteomes" id="UP000322887">
    <property type="component" value="Chromosome"/>
</dbReference>
<evidence type="ECO:0008006" key="3">
    <source>
        <dbReference type="Google" id="ProtNLM"/>
    </source>
</evidence>
<evidence type="ECO:0000313" key="2">
    <source>
        <dbReference type="Proteomes" id="UP000322887"/>
    </source>
</evidence>
<dbReference type="GeneID" id="98648719"/>